<name>A0A8H3ATE2_9AGAM</name>
<sequence>MPTDYNATLIAYVFLACFDHVTERERDVVRFALHLLTCYDVLIGELPITQNVALLAQIYVHELCVIAAYYRPENEGFSWSNQADSRTLLEAVLIPLTRNLSHKQHQRIIHSLDDAETVLAYPLDMLNELVTSWKSSKRNRERALRLHRSAPSSLKQKKLPESMPRSECLKELELLSSANTQKSKLQTQAKSKTFRVVLPNLSIRNRLNSFSSSLKDQGESKADLSHVIDETFDKELRELVEHGADVDCLCHTGHLCFIHAEGHPCDYESQSKVPGRKGIGRRLQAGLKRIISSR</sequence>
<organism evidence="2 3">
    <name type="scientific">Rhizoctonia solani</name>
    <dbReference type="NCBI Taxonomy" id="456999"/>
    <lineage>
        <taxon>Eukaryota</taxon>
        <taxon>Fungi</taxon>
        <taxon>Dikarya</taxon>
        <taxon>Basidiomycota</taxon>
        <taxon>Agaricomycotina</taxon>
        <taxon>Agaricomycetes</taxon>
        <taxon>Cantharellales</taxon>
        <taxon>Ceratobasidiaceae</taxon>
        <taxon>Rhizoctonia</taxon>
    </lineage>
</organism>
<evidence type="ECO:0000313" key="3">
    <source>
        <dbReference type="Proteomes" id="UP000663861"/>
    </source>
</evidence>
<protein>
    <submittedName>
        <fullName evidence="2">Uncharacterized protein</fullName>
    </submittedName>
</protein>
<dbReference type="AlphaFoldDB" id="A0A8H3ATE2"/>
<dbReference type="EMBL" id="CAJMWY010000546">
    <property type="protein sequence ID" value="CAE6438529.1"/>
    <property type="molecule type" value="Genomic_DNA"/>
</dbReference>
<proteinExistence type="predicted"/>
<feature type="region of interest" description="Disordered" evidence="1">
    <location>
        <begin position="144"/>
        <end position="164"/>
    </location>
</feature>
<dbReference type="Proteomes" id="UP000663861">
    <property type="component" value="Unassembled WGS sequence"/>
</dbReference>
<comment type="caution">
    <text evidence="2">The sequence shown here is derived from an EMBL/GenBank/DDBJ whole genome shotgun (WGS) entry which is preliminary data.</text>
</comment>
<reference evidence="2" key="1">
    <citation type="submission" date="2021-01" db="EMBL/GenBank/DDBJ databases">
        <authorList>
            <person name="Kaushik A."/>
        </authorList>
    </citation>
    <scope>NUCLEOTIDE SEQUENCE</scope>
    <source>
        <strain evidence="2">AG4-RS23</strain>
    </source>
</reference>
<evidence type="ECO:0000256" key="1">
    <source>
        <dbReference type="SAM" id="MobiDB-lite"/>
    </source>
</evidence>
<accession>A0A8H3ATE2</accession>
<evidence type="ECO:0000313" key="2">
    <source>
        <dbReference type="EMBL" id="CAE6438529.1"/>
    </source>
</evidence>
<gene>
    <name evidence="2" type="ORF">RDB_LOCUS36346</name>
</gene>